<feature type="domain" description="CBM20" evidence="15">
    <location>
        <begin position="519"/>
        <end position="626"/>
    </location>
</feature>
<name>M2YZY4_PSEFD</name>
<evidence type="ECO:0000313" key="17">
    <source>
        <dbReference type="Proteomes" id="UP000016932"/>
    </source>
</evidence>
<evidence type="ECO:0000256" key="9">
    <source>
        <dbReference type="ARBA" id="ARBA00023157"/>
    </source>
</evidence>
<comment type="catalytic activity">
    <reaction evidence="1">
        <text>Endohydrolysis of (1-&gt;4)-alpha-D-glucosidic linkages in polysaccharides containing three or more (1-&gt;4)-alpha-linked D-glucose units.</text>
        <dbReference type="EC" id="3.2.1.1"/>
    </reaction>
</comment>
<evidence type="ECO:0000256" key="7">
    <source>
        <dbReference type="ARBA" id="ARBA00022801"/>
    </source>
</evidence>
<dbReference type="InterPro" id="IPR002044">
    <property type="entry name" value="CBM20"/>
</dbReference>
<evidence type="ECO:0000256" key="2">
    <source>
        <dbReference type="ARBA" id="ARBA00001913"/>
    </source>
</evidence>
<dbReference type="GO" id="GO:0005509">
    <property type="term" value="F:calcium ion binding"/>
    <property type="evidence" value="ECO:0007669"/>
    <property type="project" value="InterPro"/>
</dbReference>
<dbReference type="KEGG" id="pfj:MYCFIDRAFT_46000"/>
<evidence type="ECO:0000256" key="14">
    <source>
        <dbReference type="SAM" id="SignalP"/>
    </source>
</evidence>
<organism evidence="16 17">
    <name type="scientific">Pseudocercospora fijiensis (strain CIRAD86)</name>
    <name type="common">Black leaf streak disease fungus</name>
    <name type="synonym">Mycosphaerella fijiensis</name>
    <dbReference type="NCBI Taxonomy" id="383855"/>
    <lineage>
        <taxon>Eukaryota</taxon>
        <taxon>Fungi</taxon>
        <taxon>Dikarya</taxon>
        <taxon>Ascomycota</taxon>
        <taxon>Pezizomycotina</taxon>
        <taxon>Dothideomycetes</taxon>
        <taxon>Dothideomycetidae</taxon>
        <taxon>Mycosphaerellales</taxon>
        <taxon>Mycosphaerellaceae</taxon>
        <taxon>Pseudocercospora</taxon>
    </lineage>
</organism>
<keyword evidence="7 16" id="KW-0378">Hydrolase</keyword>
<accession>M2YZY4</accession>
<dbReference type="eggNOG" id="KOG0471">
    <property type="taxonomic scope" value="Eukaryota"/>
</dbReference>
<dbReference type="GO" id="GO:0000272">
    <property type="term" value="P:polysaccharide catabolic process"/>
    <property type="evidence" value="ECO:0007669"/>
    <property type="project" value="UniProtKB-KW"/>
</dbReference>
<dbReference type="InterPro" id="IPR013784">
    <property type="entry name" value="Carb-bd-like_fold"/>
</dbReference>
<evidence type="ECO:0000256" key="3">
    <source>
        <dbReference type="ARBA" id="ARBA00008061"/>
    </source>
</evidence>
<comment type="cofactor">
    <cofactor evidence="2">
        <name>Ca(2+)</name>
        <dbReference type="ChEBI" id="CHEBI:29108"/>
    </cofactor>
</comment>
<dbReference type="Pfam" id="PF09260">
    <property type="entry name" value="A_amylase_dom_C"/>
    <property type="match status" value="1"/>
</dbReference>
<dbReference type="AlphaFoldDB" id="M2YZY4"/>
<dbReference type="SMART" id="SM00642">
    <property type="entry name" value="Aamy"/>
    <property type="match status" value="1"/>
</dbReference>
<keyword evidence="12" id="KW-0326">Glycosidase</keyword>
<dbReference type="Proteomes" id="UP000016932">
    <property type="component" value="Unassembled WGS sequence"/>
</dbReference>
<evidence type="ECO:0000313" key="16">
    <source>
        <dbReference type="EMBL" id="EME83175.1"/>
    </source>
</evidence>
<dbReference type="PROSITE" id="PS51166">
    <property type="entry name" value="CBM20"/>
    <property type="match status" value="1"/>
</dbReference>
<dbReference type="EMBL" id="KB446558">
    <property type="protein sequence ID" value="EME83175.1"/>
    <property type="molecule type" value="Genomic_DNA"/>
</dbReference>
<dbReference type="FunFam" id="3.20.20.80:FF:000120">
    <property type="entry name" value="Alpha-amylase A"/>
    <property type="match status" value="1"/>
</dbReference>
<keyword evidence="10" id="KW-0325">Glycoprotein</keyword>
<dbReference type="PANTHER" id="PTHR10357">
    <property type="entry name" value="ALPHA-AMYLASE FAMILY MEMBER"/>
    <property type="match status" value="1"/>
</dbReference>
<proteinExistence type="inferred from homology"/>
<dbReference type="GeneID" id="19339674"/>
<dbReference type="Gene3D" id="2.60.40.10">
    <property type="entry name" value="Immunoglobulins"/>
    <property type="match status" value="1"/>
</dbReference>
<evidence type="ECO:0000256" key="1">
    <source>
        <dbReference type="ARBA" id="ARBA00000548"/>
    </source>
</evidence>
<keyword evidence="17" id="KW-1185">Reference proteome</keyword>
<evidence type="ECO:0000256" key="5">
    <source>
        <dbReference type="ARBA" id="ARBA00022723"/>
    </source>
</evidence>
<dbReference type="InterPro" id="IPR006047">
    <property type="entry name" value="GH13_cat_dom"/>
</dbReference>
<dbReference type="Gene3D" id="2.60.40.1180">
    <property type="entry name" value="Golgi alpha-mannosidase II"/>
    <property type="match status" value="1"/>
</dbReference>
<feature type="chain" id="PRO_5004030573" description="alpha-amylase" evidence="14">
    <location>
        <begin position="21"/>
        <end position="627"/>
    </location>
</feature>
<dbReference type="EC" id="3.2.1.1" evidence="4"/>
<evidence type="ECO:0000256" key="12">
    <source>
        <dbReference type="ARBA" id="ARBA00023295"/>
    </source>
</evidence>
<evidence type="ECO:0000256" key="4">
    <source>
        <dbReference type="ARBA" id="ARBA00012595"/>
    </source>
</evidence>
<dbReference type="SUPFAM" id="SSF51011">
    <property type="entry name" value="Glycosyl hydrolase domain"/>
    <property type="match status" value="1"/>
</dbReference>
<keyword evidence="8" id="KW-0106">Calcium</keyword>
<evidence type="ECO:0000256" key="8">
    <source>
        <dbReference type="ARBA" id="ARBA00022837"/>
    </source>
</evidence>
<dbReference type="InterPro" id="IPR013780">
    <property type="entry name" value="Glyco_hydro_b"/>
</dbReference>
<dbReference type="VEuPathDB" id="FungiDB:MYCFIDRAFT_46000"/>
<dbReference type="RefSeq" id="XP_007925812.1">
    <property type="nucleotide sequence ID" value="XM_007927621.1"/>
</dbReference>
<dbReference type="Pfam" id="PF00128">
    <property type="entry name" value="Alpha-amylase"/>
    <property type="match status" value="1"/>
</dbReference>
<dbReference type="FunFam" id="2.60.40.10:FF:000552">
    <property type="entry name" value="Related to glucoamylase"/>
    <property type="match status" value="1"/>
</dbReference>
<dbReference type="InterPro" id="IPR015340">
    <property type="entry name" value="A_amylase_C_dom"/>
</dbReference>
<reference evidence="16 17" key="1">
    <citation type="journal article" date="2012" name="PLoS Pathog.">
        <title>Diverse lifestyles and strategies of plant pathogenesis encoded in the genomes of eighteen Dothideomycetes fungi.</title>
        <authorList>
            <person name="Ohm R.A."/>
            <person name="Feau N."/>
            <person name="Henrissat B."/>
            <person name="Schoch C.L."/>
            <person name="Horwitz B.A."/>
            <person name="Barry K.W."/>
            <person name="Condon B.J."/>
            <person name="Copeland A.C."/>
            <person name="Dhillon B."/>
            <person name="Glaser F."/>
            <person name="Hesse C.N."/>
            <person name="Kosti I."/>
            <person name="LaButti K."/>
            <person name="Lindquist E.A."/>
            <person name="Lucas S."/>
            <person name="Salamov A.A."/>
            <person name="Bradshaw R.E."/>
            <person name="Ciuffetti L."/>
            <person name="Hamelin R.C."/>
            <person name="Kema G.H.J."/>
            <person name="Lawrence C."/>
            <person name="Scott J.A."/>
            <person name="Spatafora J.W."/>
            <person name="Turgeon B.G."/>
            <person name="de Wit P.J.G.M."/>
            <person name="Zhong S."/>
            <person name="Goodwin S.B."/>
            <person name="Grigoriev I.V."/>
        </authorList>
    </citation>
    <scope>NUCLEOTIDE SEQUENCE [LARGE SCALE GENOMIC DNA]</scope>
    <source>
        <strain evidence="16 17">CIRAD86</strain>
    </source>
</reference>
<dbReference type="GO" id="GO:2001070">
    <property type="term" value="F:starch binding"/>
    <property type="evidence" value="ECO:0007669"/>
    <property type="project" value="InterPro"/>
</dbReference>
<dbReference type="CDD" id="cd05811">
    <property type="entry name" value="CBM20_glucoamylase"/>
    <property type="match status" value="1"/>
</dbReference>
<dbReference type="Gene3D" id="3.20.20.80">
    <property type="entry name" value="Glycosidases"/>
    <property type="match status" value="1"/>
</dbReference>
<keyword evidence="5" id="KW-0479">Metal-binding</keyword>
<evidence type="ECO:0000256" key="11">
    <source>
        <dbReference type="ARBA" id="ARBA00023277"/>
    </source>
</evidence>
<dbReference type="OrthoDB" id="204980at2759"/>
<evidence type="ECO:0000256" key="6">
    <source>
        <dbReference type="ARBA" id="ARBA00022729"/>
    </source>
</evidence>
<dbReference type="SUPFAM" id="SSF49452">
    <property type="entry name" value="Starch-binding domain-like"/>
    <property type="match status" value="1"/>
</dbReference>
<keyword evidence="11" id="KW-0119">Carbohydrate metabolism</keyword>
<dbReference type="Pfam" id="PF00686">
    <property type="entry name" value="CBM_20"/>
    <property type="match status" value="1"/>
</dbReference>
<dbReference type="InterPro" id="IPR013783">
    <property type="entry name" value="Ig-like_fold"/>
</dbReference>
<keyword evidence="13" id="KW-0624">Polysaccharide degradation</keyword>
<keyword evidence="6 14" id="KW-0732">Signal</keyword>
<dbReference type="PANTHER" id="PTHR10357:SF215">
    <property type="entry name" value="ALPHA-AMYLASE 1"/>
    <property type="match status" value="1"/>
</dbReference>
<dbReference type="STRING" id="383855.M2YZY4"/>
<keyword evidence="9" id="KW-1015">Disulfide bond</keyword>
<protein>
    <recommendedName>
        <fullName evidence="4">alpha-amylase</fullName>
        <ecNumber evidence="4">3.2.1.1</ecNumber>
    </recommendedName>
</protein>
<dbReference type="SMART" id="SM01065">
    <property type="entry name" value="CBM_2"/>
    <property type="match status" value="1"/>
</dbReference>
<comment type="similarity">
    <text evidence="3">Belongs to the glycosyl hydrolase 13 family.</text>
</comment>
<evidence type="ECO:0000259" key="15">
    <source>
        <dbReference type="PROSITE" id="PS51166"/>
    </source>
</evidence>
<evidence type="ECO:0000256" key="10">
    <source>
        <dbReference type="ARBA" id="ARBA00023180"/>
    </source>
</evidence>
<dbReference type="InterPro" id="IPR017853">
    <property type="entry name" value="GH"/>
</dbReference>
<evidence type="ECO:0000256" key="13">
    <source>
        <dbReference type="ARBA" id="ARBA00023326"/>
    </source>
</evidence>
<dbReference type="GO" id="GO:0004556">
    <property type="term" value="F:alpha-amylase activity"/>
    <property type="evidence" value="ECO:0007669"/>
    <property type="project" value="UniProtKB-EC"/>
</dbReference>
<feature type="signal peptide" evidence="14">
    <location>
        <begin position="1"/>
        <end position="20"/>
    </location>
</feature>
<dbReference type="SUPFAM" id="SSF51445">
    <property type="entry name" value="(Trans)glycosidases"/>
    <property type="match status" value="1"/>
</dbReference>
<dbReference type="CDD" id="cd11319">
    <property type="entry name" value="AmyAc_euk_AmyA"/>
    <property type="match status" value="1"/>
</dbReference>
<dbReference type="HOGENOM" id="CLU_006462_7_2_1"/>
<gene>
    <name evidence="16" type="ORF">MYCFIDRAFT_46000</name>
</gene>
<sequence>MRPFVLIPVLAGLTTALTSAQWRSQSIYQVITDRFALTNGSSTQACDWGNYCGGTWQGITNKLDYIQGMGFTAVWISPIVKNIANTPYGNPYHGYWAQDIYSLNSAFGTAAELKALSAALHARGMYLMVDVVTNHMAYNGAPANVKYNTFSPFNDQKYYHPYCPLEYGNTTSTQVCWMGDTTVSLPDLRTEDTAVQNGFNQWITQLVANYSIDGLRLDSAMQVNQAFWPGFVKASGVYAVGEVLDGNPTSFCTWQSYMPGALNYPNYFWLNRAFASTSATMTELANNIQWLNSTCTDVTLLGNFLENHDNPRFPTITKDTGLTQNAIAFSILNDGIPIVYYGQEQGFNGAVDPYNREPLWTSGYNTKSSLYTFIAKVNGARNLAIRKNPTYAATKSKVVYSDTKIMATLKQGLLSVFTDSGSSGSGSAILTPAKTGFAGYTKYTDLLSCNVIQTDSSGNLAVTINYGAPRVFYKTSELSGTDLCASTNNIDQSQSRAATTSTSSTILPGRVVDTPAASCAVSGNVSVPFYQNTTTSWGEILKIIGSIDELGKWNTSNAIRMSSAMYTTSNPIWNATVLIPSDTSFEYKFIKVGSSGGVTWESGSNRKYTVPPSCISMSAVNSTWQST</sequence>
<dbReference type="InterPro" id="IPR034836">
    <property type="entry name" value="CBM20_glucoamylase"/>
</dbReference>